<feature type="non-terminal residue" evidence="1">
    <location>
        <position position="1"/>
    </location>
</feature>
<accession>A0A371GWA1</accession>
<dbReference type="InterPro" id="IPR036397">
    <property type="entry name" value="RNaseH_sf"/>
</dbReference>
<dbReference type="Gene3D" id="3.30.420.10">
    <property type="entry name" value="Ribonuclease H-like superfamily/Ribonuclease H"/>
    <property type="match status" value="1"/>
</dbReference>
<dbReference type="Proteomes" id="UP000257109">
    <property type="component" value="Unassembled WGS sequence"/>
</dbReference>
<evidence type="ECO:0000313" key="1">
    <source>
        <dbReference type="EMBL" id="RDX94821.1"/>
    </source>
</evidence>
<dbReference type="SUPFAM" id="SSF53098">
    <property type="entry name" value="Ribonuclease H-like"/>
    <property type="match status" value="1"/>
</dbReference>
<evidence type="ECO:0000313" key="2">
    <source>
        <dbReference type="Proteomes" id="UP000257109"/>
    </source>
</evidence>
<dbReference type="GO" id="GO:0003676">
    <property type="term" value="F:nucleic acid binding"/>
    <property type="evidence" value="ECO:0007669"/>
    <property type="project" value="InterPro"/>
</dbReference>
<dbReference type="PANTHER" id="PTHR35046:SF9">
    <property type="entry name" value="RNA-DIRECTED DNA POLYMERASE"/>
    <property type="match status" value="1"/>
</dbReference>
<keyword evidence="2" id="KW-1185">Reference proteome</keyword>
<comment type="caution">
    <text evidence="1">The sequence shown here is derived from an EMBL/GenBank/DDBJ whole genome shotgun (WGS) entry which is preliminary data.</text>
</comment>
<proteinExistence type="predicted"/>
<name>A0A371GWA1_MUCPR</name>
<dbReference type="AlphaFoldDB" id="A0A371GWA1"/>
<dbReference type="OrthoDB" id="1938712at2759"/>
<gene>
    <name evidence="1" type="ORF">CR513_22759</name>
</gene>
<sequence length="138" mass="16072">MVDIFIDFVMGFWGSRKGRDFIFVVVDRFSKMAYFIPCHKFNDASHMTNLFFKEVIKLGTNLLFSTTCTLRRIGKLKWVVNKITSYTPFELLVTKLHEKAHVLMEKKGEQYAKSAYFGPFGPVTLFWYGIHSSLGWPL</sequence>
<reference evidence="1" key="1">
    <citation type="submission" date="2018-05" db="EMBL/GenBank/DDBJ databases">
        <title>Draft genome of Mucuna pruriens seed.</title>
        <authorList>
            <person name="Nnadi N.E."/>
            <person name="Vos R."/>
            <person name="Hasami M.H."/>
            <person name="Devisetty U.K."/>
            <person name="Aguiy J.C."/>
        </authorList>
    </citation>
    <scope>NUCLEOTIDE SEQUENCE [LARGE SCALE GENOMIC DNA]</scope>
    <source>
        <strain evidence="1">JCA_2017</strain>
    </source>
</reference>
<dbReference type="PANTHER" id="PTHR35046">
    <property type="entry name" value="ZINC KNUCKLE (CCHC-TYPE) FAMILY PROTEIN"/>
    <property type="match status" value="1"/>
</dbReference>
<dbReference type="EMBL" id="QJKJ01004276">
    <property type="protein sequence ID" value="RDX94821.1"/>
    <property type="molecule type" value="Genomic_DNA"/>
</dbReference>
<organism evidence="1 2">
    <name type="scientific">Mucuna pruriens</name>
    <name type="common">Velvet bean</name>
    <name type="synonym">Dolichos pruriens</name>
    <dbReference type="NCBI Taxonomy" id="157652"/>
    <lineage>
        <taxon>Eukaryota</taxon>
        <taxon>Viridiplantae</taxon>
        <taxon>Streptophyta</taxon>
        <taxon>Embryophyta</taxon>
        <taxon>Tracheophyta</taxon>
        <taxon>Spermatophyta</taxon>
        <taxon>Magnoliopsida</taxon>
        <taxon>eudicotyledons</taxon>
        <taxon>Gunneridae</taxon>
        <taxon>Pentapetalae</taxon>
        <taxon>rosids</taxon>
        <taxon>fabids</taxon>
        <taxon>Fabales</taxon>
        <taxon>Fabaceae</taxon>
        <taxon>Papilionoideae</taxon>
        <taxon>50 kb inversion clade</taxon>
        <taxon>NPAAA clade</taxon>
        <taxon>indigoferoid/millettioid clade</taxon>
        <taxon>Phaseoleae</taxon>
        <taxon>Mucuna</taxon>
    </lineage>
</organism>
<dbReference type="InterPro" id="IPR012337">
    <property type="entry name" value="RNaseH-like_sf"/>
</dbReference>
<protein>
    <recommendedName>
        <fullName evidence="3">Integrase catalytic domain-containing protein</fullName>
    </recommendedName>
</protein>
<evidence type="ECO:0008006" key="3">
    <source>
        <dbReference type="Google" id="ProtNLM"/>
    </source>
</evidence>